<dbReference type="Proteomes" id="UP000483820">
    <property type="component" value="Chromosome III"/>
</dbReference>
<reference evidence="2 3" key="1">
    <citation type="submission" date="2019-12" db="EMBL/GenBank/DDBJ databases">
        <title>Chromosome-level assembly of the Caenorhabditis remanei genome.</title>
        <authorList>
            <person name="Teterina A.A."/>
            <person name="Willis J.H."/>
            <person name="Phillips P.C."/>
        </authorList>
    </citation>
    <scope>NUCLEOTIDE SEQUENCE [LARGE SCALE GENOMIC DNA]</scope>
    <source>
        <strain evidence="2 3">PX506</strain>
        <tissue evidence="2">Whole organism</tissue>
    </source>
</reference>
<dbReference type="Pfam" id="PF10188">
    <property type="entry name" value="Oscp1"/>
    <property type="match status" value="1"/>
</dbReference>
<feature type="compositionally biased region" description="Basic and acidic residues" evidence="1">
    <location>
        <begin position="475"/>
        <end position="484"/>
    </location>
</feature>
<dbReference type="PANTHER" id="PTHR21439">
    <property type="entry name" value="OXIDORED-NITRO DOMAIN-CONTAINING PROTEIN"/>
    <property type="match status" value="1"/>
</dbReference>
<dbReference type="GO" id="GO:0005886">
    <property type="term" value="C:plasma membrane"/>
    <property type="evidence" value="ECO:0007669"/>
    <property type="project" value="TreeGrafter"/>
</dbReference>
<feature type="region of interest" description="Disordered" evidence="1">
    <location>
        <begin position="344"/>
        <end position="484"/>
    </location>
</feature>
<comment type="caution">
    <text evidence="2">The sequence shown here is derived from an EMBL/GenBank/DDBJ whole genome shotgun (WGS) entry which is preliminary data.</text>
</comment>
<dbReference type="InterPro" id="IPR019332">
    <property type="entry name" value="OSCP1"/>
</dbReference>
<protein>
    <submittedName>
        <fullName evidence="2">Uncharacterized protein</fullName>
    </submittedName>
</protein>
<dbReference type="PANTHER" id="PTHR21439:SF0">
    <property type="entry name" value="PROTEIN OSCP1"/>
    <property type="match status" value="1"/>
</dbReference>
<dbReference type="EMBL" id="WUAV01000003">
    <property type="protein sequence ID" value="KAF1762610.1"/>
    <property type="molecule type" value="Genomic_DNA"/>
</dbReference>
<evidence type="ECO:0000313" key="2">
    <source>
        <dbReference type="EMBL" id="KAF1762610.1"/>
    </source>
</evidence>
<dbReference type="RefSeq" id="XP_053587652.1">
    <property type="nucleotide sequence ID" value="XM_053728075.1"/>
</dbReference>
<accession>A0A6A5H421</accession>
<evidence type="ECO:0000256" key="1">
    <source>
        <dbReference type="SAM" id="MobiDB-lite"/>
    </source>
</evidence>
<dbReference type="CTD" id="9812548"/>
<dbReference type="GO" id="GO:0005737">
    <property type="term" value="C:cytoplasm"/>
    <property type="evidence" value="ECO:0007669"/>
    <property type="project" value="TreeGrafter"/>
</dbReference>
<gene>
    <name evidence="2" type="ORF">GCK72_010872</name>
</gene>
<dbReference type="AlphaFoldDB" id="A0A6A5H421"/>
<sequence length="484" mass="53596">MCSHVFPALYLNLGVEMMYVLDQRLRVQKERIEDREKSDKVVKEIMLGFLAKQTLDEVFKGHGTPTRAGLKMFFEKVAHCSIMRLNENSMDKLFDLMMMSYKFALMKMTMPEQIMTITVNHLRALLDLVPLDKDIGTAVEHAYTMAFTFYRPLGPMGWFMLRNSLLVFFQDTRVKVSTFIKDCKQLPNGRFVIFDKNAPVQLMLDGHPVGETKYFASGEITHTSVFPTPYKYVPFENLPDALDATKRSTDLGANSYRDGNGLMKIQGGGLGKSDRREGNEMALFESLMSSTTTSAVAESEIWGMSLFDNIEDEKTYMKEVAENQQITVIDAREKKKTLKAAMEEMQIDKRPPTAGEKKKKSKGASMLDMMDEAAARPATAKKVPKAKRSESIGANSTTKSAADAKPRTRSGSRPTTGARPGTKAGAEARPATKTGSRPSSKGAPRPTTAGRPATKSSERATSATPKRAGSAKKKVAMEAAKDED</sequence>
<dbReference type="GeneID" id="9812548"/>
<organism evidence="2 3">
    <name type="scientific">Caenorhabditis remanei</name>
    <name type="common">Caenorhabditis vulgaris</name>
    <dbReference type="NCBI Taxonomy" id="31234"/>
    <lineage>
        <taxon>Eukaryota</taxon>
        <taxon>Metazoa</taxon>
        <taxon>Ecdysozoa</taxon>
        <taxon>Nematoda</taxon>
        <taxon>Chromadorea</taxon>
        <taxon>Rhabditida</taxon>
        <taxon>Rhabditina</taxon>
        <taxon>Rhabditomorpha</taxon>
        <taxon>Rhabditoidea</taxon>
        <taxon>Rhabditidae</taxon>
        <taxon>Peloderinae</taxon>
        <taxon>Caenorhabditis</taxon>
    </lineage>
</organism>
<name>A0A6A5H421_CAERE</name>
<proteinExistence type="predicted"/>
<evidence type="ECO:0000313" key="3">
    <source>
        <dbReference type="Proteomes" id="UP000483820"/>
    </source>
</evidence>
<dbReference type="KEGG" id="crq:GCK72_010872"/>